<dbReference type="AlphaFoldDB" id="A0A2T6ZRC1"/>
<keyword evidence="2" id="KW-0812">Transmembrane</keyword>
<comment type="caution">
    <text evidence="3">The sequence shown here is derived from an EMBL/GenBank/DDBJ whole genome shotgun (WGS) entry which is preliminary data.</text>
</comment>
<dbReference type="Proteomes" id="UP000244722">
    <property type="component" value="Unassembled WGS sequence"/>
</dbReference>
<keyword evidence="4" id="KW-1185">Reference proteome</keyword>
<accession>A0A2T6ZRC1</accession>
<gene>
    <name evidence="3" type="ORF">B9Z19DRAFT_1065380</name>
</gene>
<keyword evidence="2" id="KW-1133">Transmembrane helix</keyword>
<sequence length="208" mass="22311">MVVVPPPAPPFFPALSSRKAHSPQPVQAHSLQPVQAPAPIATLSIMENFTCTDYNSTFIAVKCPGYVTGYTSVTTIPCTPGREYGILRDHVCREAELQAVLTIIMSVVFSLAVIAFILAGAYVLRKRIKRKALTVWRAPGVENGKEGNDSQNAVEEGLVTRVECKVPPKAFDPKKTVPANHSSGGDGDLVRISPYDDGGKRSDGCGCM</sequence>
<feature type="transmembrane region" description="Helical" evidence="2">
    <location>
        <begin position="99"/>
        <end position="124"/>
    </location>
</feature>
<name>A0A2T6ZRC1_TUBBO</name>
<organism evidence="3 4">
    <name type="scientific">Tuber borchii</name>
    <name type="common">White truffle</name>
    <dbReference type="NCBI Taxonomy" id="42251"/>
    <lineage>
        <taxon>Eukaryota</taxon>
        <taxon>Fungi</taxon>
        <taxon>Dikarya</taxon>
        <taxon>Ascomycota</taxon>
        <taxon>Pezizomycotina</taxon>
        <taxon>Pezizomycetes</taxon>
        <taxon>Pezizales</taxon>
        <taxon>Tuberaceae</taxon>
        <taxon>Tuber</taxon>
    </lineage>
</organism>
<reference evidence="3 4" key="1">
    <citation type="submission" date="2017-04" db="EMBL/GenBank/DDBJ databases">
        <title>Draft genome sequence of Tuber borchii Vittad., a whitish edible truffle.</title>
        <authorList>
            <consortium name="DOE Joint Genome Institute"/>
            <person name="Murat C."/>
            <person name="Kuo A."/>
            <person name="Barry K.W."/>
            <person name="Clum A."/>
            <person name="Dockter R.B."/>
            <person name="Fauchery L."/>
            <person name="Iotti M."/>
            <person name="Kohler A."/>
            <person name="Labutti K."/>
            <person name="Lindquist E.A."/>
            <person name="Lipzen A."/>
            <person name="Ohm R.A."/>
            <person name="Wang M."/>
            <person name="Grigoriev I.V."/>
            <person name="Zambonelli A."/>
            <person name="Martin F.M."/>
        </authorList>
    </citation>
    <scope>NUCLEOTIDE SEQUENCE [LARGE SCALE GENOMIC DNA]</scope>
    <source>
        <strain evidence="3 4">Tbo3840</strain>
    </source>
</reference>
<evidence type="ECO:0000313" key="4">
    <source>
        <dbReference type="Proteomes" id="UP000244722"/>
    </source>
</evidence>
<evidence type="ECO:0000313" key="3">
    <source>
        <dbReference type="EMBL" id="PUU78032.1"/>
    </source>
</evidence>
<evidence type="ECO:0000256" key="1">
    <source>
        <dbReference type="SAM" id="MobiDB-lite"/>
    </source>
</evidence>
<feature type="region of interest" description="Disordered" evidence="1">
    <location>
        <begin position="170"/>
        <end position="193"/>
    </location>
</feature>
<protein>
    <submittedName>
        <fullName evidence="3">Uncharacterized protein</fullName>
    </submittedName>
</protein>
<evidence type="ECO:0000256" key="2">
    <source>
        <dbReference type="SAM" id="Phobius"/>
    </source>
</evidence>
<keyword evidence="2" id="KW-0472">Membrane</keyword>
<dbReference type="EMBL" id="NESQ01000131">
    <property type="protein sequence ID" value="PUU78032.1"/>
    <property type="molecule type" value="Genomic_DNA"/>
</dbReference>
<proteinExistence type="predicted"/>